<dbReference type="RefSeq" id="XP_053588850.1">
    <property type="nucleotide sequence ID" value="XM_053724656.1"/>
</dbReference>
<comment type="caution">
    <text evidence="1">The sequence shown here is derived from an EMBL/GenBank/DDBJ whole genome shotgun (WGS) entry which is preliminary data.</text>
</comment>
<dbReference type="InterPro" id="IPR021942">
    <property type="entry name" value="DUF3557"/>
</dbReference>
<dbReference type="PANTHER" id="PTHR31379">
    <property type="entry name" value="F-BOX C PROTEIN-RELATED-RELATED"/>
    <property type="match status" value="1"/>
</dbReference>
<dbReference type="KEGG" id="crq:GCK72_004400"/>
<dbReference type="CTD" id="78773885"/>
<gene>
    <name evidence="1" type="ORF">GCK72_004400</name>
</gene>
<accession>A0A6A5HDQ7</accession>
<sequence>MPVIPVQYESLKAILPYLDPNTRFRISLRMPSISSLERRLPLKIENLKFSHFDSKVNKFSYRIGLYLDYGHNEIPCDVYDSNCSRGSSNDIDQYGFTIYPGVNNVLPGDIDLRKGNRRTSRNDSDRKEQYIVQRLRIYKMVLAEKLNQEYIEDDETRRIAVGAWDPSLEVSIRRSTATNSIEEIQSAIETIRWELKPFNNRRDNSTPPYTPWIQLSVNSPKGITIQRVRYKKYLHEAEKIMHTKLFGNRSEAISVKNLKVDLDNRILRFPAGAILKIENLEVSGWSATHFECLKSIIDPSSLPIQQLKMKSSPRAPDFRHNIVKESQTLIIDNRKFDNSSWTPILLNLANRRVYLMNENARNPPNDYVDLIENWLETGRPVGTTFSMGIKNEETVKQCLDTLRQRQEVLGLTEKQVKLRINALLMIDVSYETIEHSENSFTSENASNLWLRLKVVRRRPE</sequence>
<protein>
    <recommendedName>
        <fullName evidence="3">F-box domain-containing protein</fullName>
    </recommendedName>
</protein>
<dbReference type="AlphaFoldDB" id="A0A6A5HDQ7"/>
<dbReference type="EMBL" id="WUAV01000002">
    <property type="protein sequence ID" value="KAF1764452.1"/>
    <property type="molecule type" value="Genomic_DNA"/>
</dbReference>
<dbReference type="Pfam" id="PF12078">
    <property type="entry name" value="DUF3557"/>
    <property type="match status" value="1"/>
</dbReference>
<dbReference type="Proteomes" id="UP000483820">
    <property type="component" value="Chromosome II"/>
</dbReference>
<evidence type="ECO:0008006" key="3">
    <source>
        <dbReference type="Google" id="ProtNLM"/>
    </source>
</evidence>
<organism evidence="1 2">
    <name type="scientific">Caenorhabditis remanei</name>
    <name type="common">Caenorhabditis vulgaris</name>
    <dbReference type="NCBI Taxonomy" id="31234"/>
    <lineage>
        <taxon>Eukaryota</taxon>
        <taxon>Metazoa</taxon>
        <taxon>Ecdysozoa</taxon>
        <taxon>Nematoda</taxon>
        <taxon>Chromadorea</taxon>
        <taxon>Rhabditida</taxon>
        <taxon>Rhabditina</taxon>
        <taxon>Rhabditomorpha</taxon>
        <taxon>Rhabditoidea</taxon>
        <taxon>Rhabditidae</taxon>
        <taxon>Peloderinae</taxon>
        <taxon>Caenorhabditis</taxon>
    </lineage>
</organism>
<reference evidence="1 2" key="1">
    <citation type="submission" date="2019-12" db="EMBL/GenBank/DDBJ databases">
        <title>Chromosome-level assembly of the Caenorhabditis remanei genome.</title>
        <authorList>
            <person name="Teterina A.A."/>
            <person name="Willis J.H."/>
            <person name="Phillips P.C."/>
        </authorList>
    </citation>
    <scope>NUCLEOTIDE SEQUENCE [LARGE SCALE GENOMIC DNA]</scope>
    <source>
        <strain evidence="1 2">PX506</strain>
        <tissue evidence="1">Whole organism</tissue>
    </source>
</reference>
<dbReference type="GeneID" id="78773885"/>
<evidence type="ECO:0000313" key="2">
    <source>
        <dbReference type="Proteomes" id="UP000483820"/>
    </source>
</evidence>
<evidence type="ECO:0000313" key="1">
    <source>
        <dbReference type="EMBL" id="KAF1764452.1"/>
    </source>
</evidence>
<name>A0A6A5HDQ7_CAERE</name>
<proteinExistence type="predicted"/>
<dbReference type="PANTHER" id="PTHR31379:SF1">
    <property type="entry name" value="F-BOX C PROTEIN-RELATED"/>
    <property type="match status" value="1"/>
</dbReference>